<protein>
    <submittedName>
        <fullName evidence="1">Uncharacterized protein</fullName>
    </submittedName>
</protein>
<reference evidence="1" key="1">
    <citation type="submission" date="2020-11" db="EMBL/GenBank/DDBJ databases">
        <title>Multidrug resistant novel bacterium Savagea serpentis sp. nov., isolated from the scats of a vine snake (Ahaetulla nasuta).</title>
        <authorList>
            <person name="Venkata Ramana V."/>
            <person name="Vikas Patil S."/>
            <person name="Yogita Lugani V."/>
        </authorList>
    </citation>
    <scope>NUCLEOTIDE SEQUENCE</scope>
    <source>
        <strain evidence="1">SN6</strain>
    </source>
</reference>
<dbReference type="EMBL" id="JADKPV010000003">
    <property type="protein sequence ID" value="MBF4501294.1"/>
    <property type="molecule type" value="Genomic_DNA"/>
</dbReference>
<gene>
    <name evidence="1" type="ORF">IRY55_07970</name>
</gene>
<evidence type="ECO:0000313" key="1">
    <source>
        <dbReference type="EMBL" id="MBF4501294.1"/>
    </source>
</evidence>
<comment type="caution">
    <text evidence="1">The sequence shown here is derived from an EMBL/GenBank/DDBJ whole genome shotgun (WGS) entry which is preliminary data.</text>
</comment>
<dbReference type="AlphaFoldDB" id="A0A8J7KT85"/>
<accession>A0A8J7KT85</accession>
<keyword evidence="2" id="KW-1185">Reference proteome</keyword>
<proteinExistence type="predicted"/>
<dbReference type="Proteomes" id="UP000622653">
    <property type="component" value="Unassembled WGS sequence"/>
</dbReference>
<name>A0A8J7KT85_9BACL</name>
<sequence length="184" mass="20575">MNIPQIQIETRPAKLGLQIDKPQQSIEQPKASIQQTQPAAILDIRRTQPTLTIDQTEAWASMERKNILRAMDEFAKEGLSAVQEGMARRASEGTQMMRIEDGGEAIQNIAKNNAYPSPADINVRFLLGRFGVKYSIEPGKTDINVEPQKPTLDVQVNKPIHEYTPGKVSGVMEDYGEVRIDFRA</sequence>
<evidence type="ECO:0000313" key="2">
    <source>
        <dbReference type="Proteomes" id="UP000622653"/>
    </source>
</evidence>
<dbReference type="Pfam" id="PF20074">
    <property type="entry name" value="DUF6470"/>
    <property type="match status" value="1"/>
</dbReference>
<dbReference type="InterPro" id="IPR045527">
    <property type="entry name" value="DUF6470"/>
</dbReference>
<organism evidence="1 2">
    <name type="scientific">Savagea serpentis</name>
    <dbReference type="NCBI Taxonomy" id="2785297"/>
    <lineage>
        <taxon>Bacteria</taxon>
        <taxon>Bacillati</taxon>
        <taxon>Bacillota</taxon>
        <taxon>Bacilli</taxon>
        <taxon>Bacillales</taxon>
        <taxon>Caryophanaceae</taxon>
        <taxon>Savagea</taxon>
    </lineage>
</organism>